<organism evidence="1">
    <name type="scientific">marine sediment metagenome</name>
    <dbReference type="NCBI Taxonomy" id="412755"/>
    <lineage>
        <taxon>unclassified sequences</taxon>
        <taxon>metagenomes</taxon>
        <taxon>ecological metagenomes</taxon>
    </lineage>
</organism>
<evidence type="ECO:0000313" key="1">
    <source>
        <dbReference type="EMBL" id="KKN04034.1"/>
    </source>
</evidence>
<gene>
    <name evidence="1" type="ORF">LCGC14_1101660</name>
</gene>
<accession>A0A0F9MDU5</accession>
<proteinExistence type="predicted"/>
<sequence length="379" mass="42756">MMNSLSNKSQEDLQVEALRALSAEIPLNDFGLPQGIYRTDLLPFHDYRPHEKPNSGNDKSHSLIILDDPCVSSPDDEETMENMKKWYEVEGRLGSPEEPEDTPDGSRVGNLIVAPQADPTEAEGNNEDYRIAGFPAQALSNAFVPLQYDEGFPAFASGLPFWGRLEYEPSDAYQAFDQYLHMSMGKNADRDEEEYNGEAAPGTRSLSTLVAQLHPDSKLLKMINVYQQYYHLYYWGPRAHAFDLFRVAQHRKQQELRAIETQDEHYVESKRLRHKLTAYFDDQENFWDFMTPKVAIDFFKTITQLERISSGVPAAGPMSEAREGAGGQPFEVAFRTIAQTNRSTAAGTTIDEEGKVLDKALEDPAVTEYLQELIIKTGG</sequence>
<name>A0A0F9MDU5_9ZZZZ</name>
<dbReference type="EMBL" id="LAZR01004968">
    <property type="protein sequence ID" value="KKN04034.1"/>
    <property type="molecule type" value="Genomic_DNA"/>
</dbReference>
<comment type="caution">
    <text evidence="1">The sequence shown here is derived from an EMBL/GenBank/DDBJ whole genome shotgun (WGS) entry which is preliminary data.</text>
</comment>
<reference evidence="1" key="1">
    <citation type="journal article" date="2015" name="Nature">
        <title>Complex archaea that bridge the gap between prokaryotes and eukaryotes.</title>
        <authorList>
            <person name="Spang A."/>
            <person name="Saw J.H."/>
            <person name="Jorgensen S.L."/>
            <person name="Zaremba-Niedzwiedzka K."/>
            <person name="Martijn J."/>
            <person name="Lind A.E."/>
            <person name="van Eijk R."/>
            <person name="Schleper C."/>
            <person name="Guy L."/>
            <person name="Ettema T.J."/>
        </authorList>
    </citation>
    <scope>NUCLEOTIDE SEQUENCE</scope>
</reference>
<protein>
    <submittedName>
        <fullName evidence="1">Uncharacterized protein</fullName>
    </submittedName>
</protein>
<dbReference type="AlphaFoldDB" id="A0A0F9MDU5"/>